<dbReference type="Proteomes" id="UP001283361">
    <property type="component" value="Unassembled WGS sequence"/>
</dbReference>
<evidence type="ECO:0000313" key="3">
    <source>
        <dbReference type="EMBL" id="KAK3751671.1"/>
    </source>
</evidence>
<feature type="coiled-coil region" evidence="1">
    <location>
        <begin position="252"/>
        <end position="286"/>
    </location>
</feature>
<gene>
    <name evidence="3" type="ORF">RRG08_065577</name>
</gene>
<keyword evidence="4" id="KW-1185">Reference proteome</keyword>
<feature type="compositionally biased region" description="Low complexity" evidence="2">
    <location>
        <begin position="792"/>
        <end position="806"/>
    </location>
</feature>
<sequence>MHSHLCPCKQPPLSVSMEYKEGKVKARLRCRLLVLLCIFTTIQRRNMEWSGSQQNKFPSRSSQDSAVSSYRNSYSFQDSQSSGLSQLATQDLFSQNVAAPQSQNEANKPSMYEKWKSRQTMMKRESSIPQGITIGQVSTVPGSTMKSSFSGLSRWDSKSSINSICTTAGVPNNRGKPIDYDERKLMDQLVCTIKDCNNEVKSALIDIMEHLDKRTGFSNEQLAKSMSSFLESIWAHEEVLKKLIKEKNHSDLSELEAKLSKKDSQISNLEEQLTEAKRDESQKHANVIQSEIQSFQSAFMNRLEQFEAIVKGNEEKQSEVLADCFNNIHAQQKQNENLCKALKNGMKDSEKRIGTDISKLLQKIESKMISQNIESCAKIQHFIESHASDVQQIVTSRYIQRQDLDKWAATLENSLRKGFTDLLHSLEQNIKVMVKASKEQSELKKRGQVKSVGTFTDNLPVPQRSNNSIQQRSCEEIARQPDKLSNRNNFCYPLQKSYAIEHNNEYMPTISMQEIQYIPQNSNKNFPPETRKSDPYVQPRFSSVGPNLESREFEDNMVLSNVQQSVQNVAPTNRNIPSENRNGLQVSVPFRMLPFVSPFRKPKQPFSYTKGPSPCAVVLPQKQATGDQENRVGRQIMSPTGTKTKSRKRKKCVYTTKRKSGSKKKCAIEGLTPFSASSQQASNTRSLKSALSLPYSKQLESEPLQYRNQTAMPEKTSLRGQVFKTQTTFKSSRDKGYFDPYSFDELDPQDFSTNSLMKGCKQANLARPQTRLYHGSLPSKKNKLGLPSTPKALEASESPQSSPSVSVLSLKFHRKVRTPFKGFSRRVRPQDLSVYRVPSINWQTKMDSISPKTLLSDM</sequence>
<comment type="caution">
    <text evidence="3">The sequence shown here is derived from an EMBL/GenBank/DDBJ whole genome shotgun (WGS) entry which is preliminary data.</text>
</comment>
<feature type="region of interest" description="Disordered" evidence="2">
    <location>
        <begin position="772"/>
        <end position="806"/>
    </location>
</feature>
<evidence type="ECO:0000256" key="1">
    <source>
        <dbReference type="SAM" id="Coils"/>
    </source>
</evidence>
<dbReference type="AlphaFoldDB" id="A0AAE1D238"/>
<feature type="compositionally biased region" description="Polar residues" evidence="2">
    <location>
        <begin position="451"/>
        <end position="471"/>
    </location>
</feature>
<organism evidence="3 4">
    <name type="scientific">Elysia crispata</name>
    <name type="common">lettuce slug</name>
    <dbReference type="NCBI Taxonomy" id="231223"/>
    <lineage>
        <taxon>Eukaryota</taxon>
        <taxon>Metazoa</taxon>
        <taxon>Spiralia</taxon>
        <taxon>Lophotrochozoa</taxon>
        <taxon>Mollusca</taxon>
        <taxon>Gastropoda</taxon>
        <taxon>Heterobranchia</taxon>
        <taxon>Euthyneura</taxon>
        <taxon>Panpulmonata</taxon>
        <taxon>Sacoglossa</taxon>
        <taxon>Placobranchoidea</taxon>
        <taxon>Plakobranchidae</taxon>
        <taxon>Elysia</taxon>
    </lineage>
</organism>
<evidence type="ECO:0000313" key="4">
    <source>
        <dbReference type="Proteomes" id="UP001283361"/>
    </source>
</evidence>
<name>A0AAE1D238_9GAST</name>
<proteinExistence type="predicted"/>
<feature type="region of interest" description="Disordered" evidence="2">
    <location>
        <begin position="445"/>
        <end position="471"/>
    </location>
</feature>
<dbReference type="EMBL" id="JAWDGP010005809">
    <property type="protein sequence ID" value="KAK3751671.1"/>
    <property type="molecule type" value="Genomic_DNA"/>
</dbReference>
<reference evidence="3" key="1">
    <citation type="journal article" date="2023" name="G3 (Bethesda)">
        <title>A reference genome for the long-term kleptoplast-retaining sea slug Elysia crispata morphotype clarki.</title>
        <authorList>
            <person name="Eastman K.E."/>
            <person name="Pendleton A.L."/>
            <person name="Shaikh M.A."/>
            <person name="Suttiyut T."/>
            <person name="Ogas R."/>
            <person name="Tomko P."/>
            <person name="Gavelis G."/>
            <person name="Widhalm J.R."/>
            <person name="Wisecaver J.H."/>
        </authorList>
    </citation>
    <scope>NUCLEOTIDE SEQUENCE</scope>
    <source>
        <strain evidence="3">ECLA1</strain>
    </source>
</reference>
<keyword evidence="1" id="KW-0175">Coiled coil</keyword>
<protein>
    <submittedName>
        <fullName evidence="3">Uncharacterized protein</fullName>
    </submittedName>
</protein>
<evidence type="ECO:0000256" key="2">
    <source>
        <dbReference type="SAM" id="MobiDB-lite"/>
    </source>
</evidence>
<accession>A0AAE1D238</accession>